<gene>
    <name evidence="5" type="primary">recX</name>
    <name evidence="7" type="ORF">NE579_03965</name>
</gene>
<dbReference type="Proteomes" id="UP001204562">
    <property type="component" value="Unassembled WGS sequence"/>
</dbReference>
<evidence type="ECO:0000259" key="6">
    <source>
        <dbReference type="Pfam" id="PF02631"/>
    </source>
</evidence>
<proteinExistence type="inferred from homology"/>
<comment type="caution">
    <text evidence="7">The sequence shown here is derived from an EMBL/GenBank/DDBJ whole genome shotgun (WGS) entry which is preliminary data.</text>
</comment>
<comment type="function">
    <text evidence="5">Modulates RecA activity.</text>
</comment>
<dbReference type="Gene3D" id="1.10.10.10">
    <property type="entry name" value="Winged helix-like DNA-binding domain superfamily/Winged helix DNA-binding domain"/>
    <property type="match status" value="2"/>
</dbReference>
<dbReference type="Pfam" id="PF02631">
    <property type="entry name" value="RecX_HTH2"/>
    <property type="match status" value="1"/>
</dbReference>
<evidence type="ECO:0000256" key="2">
    <source>
        <dbReference type="ARBA" id="ARBA00009695"/>
    </source>
</evidence>
<comment type="subcellular location">
    <subcellularLocation>
        <location evidence="1 5">Cytoplasm</location>
    </subcellularLocation>
</comment>
<evidence type="ECO:0000256" key="5">
    <source>
        <dbReference type="HAMAP-Rule" id="MF_01114"/>
    </source>
</evidence>
<dbReference type="RefSeq" id="WP_256303355.1">
    <property type="nucleotide sequence ID" value="NZ_JANFYS010000005.1"/>
</dbReference>
<accession>A0AAW5JHU6</accession>
<evidence type="ECO:0000256" key="3">
    <source>
        <dbReference type="ARBA" id="ARBA00018111"/>
    </source>
</evidence>
<dbReference type="InterPro" id="IPR036388">
    <property type="entry name" value="WH-like_DNA-bd_sf"/>
</dbReference>
<dbReference type="HAMAP" id="MF_01114">
    <property type="entry name" value="RecX"/>
    <property type="match status" value="1"/>
</dbReference>
<dbReference type="GO" id="GO:0005737">
    <property type="term" value="C:cytoplasm"/>
    <property type="evidence" value="ECO:0007669"/>
    <property type="project" value="UniProtKB-SubCell"/>
</dbReference>
<organism evidence="7 8">
    <name type="scientific">Intestinimonas massiliensis</name>
    <name type="common">ex Afouda et al. 2020</name>
    <dbReference type="NCBI Taxonomy" id="1673721"/>
    <lineage>
        <taxon>Bacteria</taxon>
        <taxon>Bacillati</taxon>
        <taxon>Bacillota</taxon>
        <taxon>Clostridia</taxon>
        <taxon>Eubacteriales</taxon>
        <taxon>Intestinimonas</taxon>
    </lineage>
</organism>
<dbReference type="PANTHER" id="PTHR33602">
    <property type="entry name" value="REGULATORY PROTEIN RECX FAMILY PROTEIN"/>
    <property type="match status" value="1"/>
</dbReference>
<protein>
    <recommendedName>
        <fullName evidence="3 5">Regulatory protein RecX</fullName>
    </recommendedName>
</protein>
<sequence>MRISKIAPSRHKDGRWLIWLEDGSLLRVGEAEMLDFSLHAGLELDDAAADRLLAAARKGRLREKALALLTARPMSRRELIDRLTACPRDREKPPLADEAQAAETADWLERLGLLNDAEYARTVVRHYSAKGYGPYKVRDELYRRGVARELWEDALAETADPCAAIDAFLRQKLKGAPTDRRELKKASDALARRGYHWSDISEGLRRLGADIEE</sequence>
<evidence type="ECO:0000256" key="1">
    <source>
        <dbReference type="ARBA" id="ARBA00004496"/>
    </source>
</evidence>
<dbReference type="EMBL" id="JANFYS010000005">
    <property type="protein sequence ID" value="MCQ4769626.1"/>
    <property type="molecule type" value="Genomic_DNA"/>
</dbReference>
<comment type="similarity">
    <text evidence="2 5">Belongs to the RecX family.</text>
</comment>
<feature type="domain" description="RecX second three-helical" evidence="6">
    <location>
        <begin position="115"/>
        <end position="155"/>
    </location>
</feature>
<dbReference type="PANTHER" id="PTHR33602:SF1">
    <property type="entry name" value="REGULATORY PROTEIN RECX FAMILY PROTEIN"/>
    <property type="match status" value="1"/>
</dbReference>
<evidence type="ECO:0000256" key="4">
    <source>
        <dbReference type="ARBA" id="ARBA00022490"/>
    </source>
</evidence>
<name>A0AAW5JHU6_9FIRM</name>
<evidence type="ECO:0000313" key="8">
    <source>
        <dbReference type="Proteomes" id="UP001204562"/>
    </source>
</evidence>
<evidence type="ECO:0000313" key="7">
    <source>
        <dbReference type="EMBL" id="MCQ4769626.1"/>
    </source>
</evidence>
<keyword evidence="4 5" id="KW-0963">Cytoplasm</keyword>
<dbReference type="InterPro" id="IPR003783">
    <property type="entry name" value="Regulatory_RecX"/>
</dbReference>
<reference evidence="7" key="1">
    <citation type="submission" date="2022-06" db="EMBL/GenBank/DDBJ databases">
        <title>Isolation of gut microbiota from human fecal samples.</title>
        <authorList>
            <person name="Pamer E.G."/>
            <person name="Barat B."/>
            <person name="Waligurski E."/>
            <person name="Medina S."/>
            <person name="Paddock L."/>
            <person name="Mostad J."/>
        </authorList>
    </citation>
    <scope>NUCLEOTIDE SEQUENCE</scope>
    <source>
        <strain evidence="7">DFI.9.91</strain>
    </source>
</reference>
<dbReference type="InterPro" id="IPR053924">
    <property type="entry name" value="RecX_HTH_2nd"/>
</dbReference>
<dbReference type="AlphaFoldDB" id="A0AAW5JHU6"/>
<dbReference type="GO" id="GO:0006282">
    <property type="term" value="P:regulation of DNA repair"/>
    <property type="evidence" value="ECO:0007669"/>
    <property type="project" value="UniProtKB-UniRule"/>
</dbReference>